<evidence type="ECO:0000313" key="8">
    <source>
        <dbReference type="EMBL" id="CAL5137068.1"/>
    </source>
</evidence>
<feature type="region of interest" description="Disordered" evidence="6">
    <location>
        <begin position="370"/>
        <end position="421"/>
    </location>
</feature>
<dbReference type="GO" id="GO:0042594">
    <property type="term" value="P:response to starvation"/>
    <property type="evidence" value="ECO:0007669"/>
    <property type="project" value="TreeGrafter"/>
</dbReference>
<evidence type="ECO:0000256" key="2">
    <source>
        <dbReference type="ARBA" id="ARBA00022741"/>
    </source>
</evidence>
<protein>
    <recommendedName>
        <fullName evidence="7">Protein kinase domain-containing protein</fullName>
    </recommendedName>
</protein>
<dbReference type="InterPro" id="IPR045269">
    <property type="entry name" value="Atg1-like"/>
</dbReference>
<accession>A0AAV2TQ14</accession>
<feature type="region of interest" description="Disordered" evidence="6">
    <location>
        <begin position="436"/>
        <end position="460"/>
    </location>
</feature>
<reference evidence="8" key="1">
    <citation type="submission" date="2024-06" db="EMBL/GenBank/DDBJ databases">
        <authorList>
            <person name="Liu X."/>
            <person name="Lenzi L."/>
            <person name="Haldenby T S."/>
            <person name="Uol C."/>
        </authorList>
    </citation>
    <scope>NUCLEOTIDE SEQUENCE</scope>
</reference>
<name>A0AAV2TQ14_CALDB</name>
<evidence type="ECO:0000256" key="4">
    <source>
        <dbReference type="ARBA" id="ARBA00022840"/>
    </source>
</evidence>
<dbReference type="GO" id="GO:0005829">
    <property type="term" value="C:cytosol"/>
    <property type="evidence" value="ECO:0007669"/>
    <property type="project" value="TreeGrafter"/>
</dbReference>
<dbReference type="EMBL" id="CAXLJL010000378">
    <property type="protein sequence ID" value="CAL5137068.1"/>
    <property type="molecule type" value="Genomic_DNA"/>
</dbReference>
<dbReference type="PROSITE" id="PS00108">
    <property type="entry name" value="PROTEIN_KINASE_ST"/>
    <property type="match status" value="1"/>
</dbReference>
<keyword evidence="2 5" id="KW-0547">Nucleotide-binding</keyword>
<feature type="region of interest" description="Disordered" evidence="6">
    <location>
        <begin position="521"/>
        <end position="572"/>
    </location>
</feature>
<dbReference type="PROSITE" id="PS50011">
    <property type="entry name" value="PROTEIN_KINASE_DOM"/>
    <property type="match status" value="1"/>
</dbReference>
<evidence type="ECO:0000259" key="7">
    <source>
        <dbReference type="PROSITE" id="PS50011"/>
    </source>
</evidence>
<dbReference type="Proteomes" id="UP001497525">
    <property type="component" value="Unassembled WGS sequence"/>
</dbReference>
<proteinExistence type="predicted"/>
<dbReference type="PANTHER" id="PTHR24348:SF22">
    <property type="entry name" value="NON-SPECIFIC SERINE_THREONINE PROTEIN KINASE"/>
    <property type="match status" value="1"/>
</dbReference>
<feature type="compositionally biased region" description="Basic and acidic residues" evidence="6">
    <location>
        <begin position="403"/>
        <end position="421"/>
    </location>
</feature>
<sequence length="833" mass="94709">MIRIRSYEYDPVHSKRLGCGAFGSVFVGHKINHPKEQVAIKFISTNDEITDSFVLDREVDLLINLEHPNIVQLYDYEIVQSGVYMIMEYCNGGDLSDFMKEKQALNEGELRHFLKQVVSAMLELKRNGIVHRDLKPMNILLSHCPNCGNSSSALPIETITFKLADFGFARVLPEGGLAETFCGSPVFMAPEALLRKGQDASGDVWSLGVITYVCLNGAPPFNTKCNLTQFYRNHPEYKPGIPDKASPHLANLLLRMLRYDSRKRINIEEIAVHPFLKQQEPQKSNPCLQEQKGTTEEMARRPSKGHITPTKTKPSPRMAVHFHPRVTSPYDYFESDLLCQDFRVAKVTDKDFEHGLGSMNGLKPCARNGVYLDTTQHGDPEDFPDDSHNPKGKGENTQEDEENHAATEETDDQNRHQSDHQEVCRPRLMTTAESFEASPPVKNAKPNLSNRTPCFSSQERTKPIRIEDPELYALRARTIAERLSRKDQIRAGNLPTSIPSPARLKVQVACPCAAINREDSASSSVSLSSNQSKSEVSQSLTHVPGETGRQDVSAVEEHHEDVNEAEEDAVGENELDQGRLRLRTMLQWCEVVQKLLHKDAETVITGQIGQCEEGSHSTHEIFSLTTERLSGDFESVCGDSDIRAKVCPYMVKRLRQVIRFIQQSSRFNPHLSREIVHERILTDLENYEKYFEDEISKAENPEIWDDSKVENMLLKCALSLHQYAEECESQRNLVQAMKKSREAIILAYGTLQCSWKHHENVITFEEVQKWNEHLNELRLMVSERNRPSTVNLDTETDKDFELTVPKPLLLPRIPKRSLLGFKLWLKKSRCLII</sequence>
<feature type="domain" description="Protein kinase" evidence="7">
    <location>
        <begin position="11"/>
        <end position="276"/>
    </location>
</feature>
<comment type="caution">
    <text evidence="8">The sequence shown here is derived from an EMBL/GenBank/DDBJ whole genome shotgun (WGS) entry which is preliminary data.</text>
</comment>
<dbReference type="Gene3D" id="1.10.510.10">
    <property type="entry name" value="Transferase(Phosphotransferase) domain 1"/>
    <property type="match status" value="1"/>
</dbReference>
<feature type="compositionally biased region" description="Polar residues" evidence="6">
    <location>
        <begin position="281"/>
        <end position="292"/>
    </location>
</feature>
<organism evidence="8 9">
    <name type="scientific">Calicophoron daubneyi</name>
    <name type="common">Rumen fluke</name>
    <name type="synonym">Paramphistomum daubneyi</name>
    <dbReference type="NCBI Taxonomy" id="300641"/>
    <lineage>
        <taxon>Eukaryota</taxon>
        <taxon>Metazoa</taxon>
        <taxon>Spiralia</taxon>
        <taxon>Lophotrochozoa</taxon>
        <taxon>Platyhelminthes</taxon>
        <taxon>Trematoda</taxon>
        <taxon>Digenea</taxon>
        <taxon>Plagiorchiida</taxon>
        <taxon>Pronocephalata</taxon>
        <taxon>Paramphistomoidea</taxon>
        <taxon>Paramphistomidae</taxon>
        <taxon>Calicophoron</taxon>
    </lineage>
</organism>
<dbReference type="InterPro" id="IPR008271">
    <property type="entry name" value="Ser/Thr_kinase_AS"/>
</dbReference>
<dbReference type="GO" id="GO:0004674">
    <property type="term" value="F:protein serine/threonine kinase activity"/>
    <property type="evidence" value="ECO:0007669"/>
    <property type="project" value="InterPro"/>
</dbReference>
<evidence type="ECO:0000256" key="6">
    <source>
        <dbReference type="SAM" id="MobiDB-lite"/>
    </source>
</evidence>
<gene>
    <name evidence="8" type="ORF">CDAUBV1_LOCUS11341</name>
</gene>
<keyword evidence="4 5" id="KW-0067">ATP-binding</keyword>
<dbReference type="GO" id="GO:0005524">
    <property type="term" value="F:ATP binding"/>
    <property type="evidence" value="ECO:0007669"/>
    <property type="project" value="UniProtKB-UniRule"/>
</dbReference>
<dbReference type="InterPro" id="IPR011009">
    <property type="entry name" value="Kinase-like_dom_sf"/>
</dbReference>
<evidence type="ECO:0000256" key="5">
    <source>
        <dbReference type="PROSITE-ProRule" id="PRU10141"/>
    </source>
</evidence>
<dbReference type="AlphaFoldDB" id="A0AAV2TQ14"/>
<feature type="compositionally biased region" description="Polar residues" evidence="6">
    <location>
        <begin position="446"/>
        <end position="458"/>
    </location>
</feature>
<dbReference type="SUPFAM" id="SSF56112">
    <property type="entry name" value="Protein kinase-like (PK-like)"/>
    <property type="match status" value="1"/>
</dbReference>
<dbReference type="GO" id="GO:0000422">
    <property type="term" value="P:autophagy of mitochondrion"/>
    <property type="evidence" value="ECO:0007669"/>
    <property type="project" value="TreeGrafter"/>
</dbReference>
<feature type="compositionally biased region" description="Basic and acidic residues" evidence="6">
    <location>
        <begin position="376"/>
        <end position="396"/>
    </location>
</feature>
<keyword evidence="3" id="KW-0418">Kinase</keyword>
<dbReference type="GO" id="GO:0000045">
    <property type="term" value="P:autophagosome assembly"/>
    <property type="evidence" value="ECO:0007669"/>
    <property type="project" value="TreeGrafter"/>
</dbReference>
<dbReference type="GO" id="GO:0061709">
    <property type="term" value="P:reticulophagy"/>
    <property type="evidence" value="ECO:0007669"/>
    <property type="project" value="TreeGrafter"/>
</dbReference>
<dbReference type="Pfam" id="PF00069">
    <property type="entry name" value="Pkinase"/>
    <property type="match status" value="1"/>
</dbReference>
<dbReference type="GO" id="GO:0034727">
    <property type="term" value="P:piecemeal microautophagy of the nucleus"/>
    <property type="evidence" value="ECO:0007669"/>
    <property type="project" value="TreeGrafter"/>
</dbReference>
<evidence type="ECO:0000256" key="1">
    <source>
        <dbReference type="ARBA" id="ARBA00022679"/>
    </source>
</evidence>
<dbReference type="PROSITE" id="PS00107">
    <property type="entry name" value="PROTEIN_KINASE_ATP"/>
    <property type="match status" value="1"/>
</dbReference>
<dbReference type="PANTHER" id="PTHR24348">
    <property type="entry name" value="SERINE/THREONINE-PROTEIN KINASE UNC-51-RELATED"/>
    <property type="match status" value="1"/>
</dbReference>
<dbReference type="SMART" id="SM00220">
    <property type="entry name" value="S_TKc"/>
    <property type="match status" value="1"/>
</dbReference>
<dbReference type="FunFam" id="1.10.510.10:FF:000571">
    <property type="entry name" value="Maternal embryonic leucine zipper kinase"/>
    <property type="match status" value="1"/>
</dbReference>
<feature type="compositionally biased region" description="Low complexity" evidence="6">
    <location>
        <begin position="521"/>
        <end position="540"/>
    </location>
</feature>
<evidence type="ECO:0000256" key="3">
    <source>
        <dbReference type="ARBA" id="ARBA00022777"/>
    </source>
</evidence>
<feature type="binding site" evidence="5">
    <location>
        <position position="41"/>
    </location>
    <ligand>
        <name>ATP</name>
        <dbReference type="ChEBI" id="CHEBI:30616"/>
    </ligand>
</feature>
<feature type="region of interest" description="Disordered" evidence="6">
    <location>
        <begin position="281"/>
        <end position="317"/>
    </location>
</feature>
<dbReference type="InterPro" id="IPR017441">
    <property type="entry name" value="Protein_kinase_ATP_BS"/>
</dbReference>
<evidence type="ECO:0000313" key="9">
    <source>
        <dbReference type="Proteomes" id="UP001497525"/>
    </source>
</evidence>
<dbReference type="GO" id="GO:0034045">
    <property type="term" value="C:phagophore assembly site membrane"/>
    <property type="evidence" value="ECO:0007669"/>
    <property type="project" value="TreeGrafter"/>
</dbReference>
<dbReference type="GO" id="GO:0010506">
    <property type="term" value="P:regulation of autophagy"/>
    <property type="evidence" value="ECO:0007669"/>
    <property type="project" value="InterPro"/>
</dbReference>
<dbReference type="GO" id="GO:0005776">
    <property type="term" value="C:autophagosome"/>
    <property type="evidence" value="ECO:0007669"/>
    <property type="project" value="TreeGrafter"/>
</dbReference>
<dbReference type="InterPro" id="IPR000719">
    <property type="entry name" value="Prot_kinase_dom"/>
</dbReference>
<feature type="compositionally biased region" description="Acidic residues" evidence="6">
    <location>
        <begin position="563"/>
        <end position="572"/>
    </location>
</feature>
<keyword evidence="1" id="KW-0808">Transferase</keyword>